<feature type="domain" description="Prepilin type IV endopeptidase peptidase" evidence="11">
    <location>
        <begin position="135"/>
        <end position="243"/>
    </location>
</feature>
<comment type="caution">
    <text evidence="13">The sequence shown here is derived from an EMBL/GenBank/DDBJ whole genome shotgun (WGS) entry which is preliminary data.</text>
</comment>
<name>A0ABS2BZL9_9PSED</name>
<proteinExistence type="inferred from homology"/>
<feature type="transmembrane region" description="Helical" evidence="10">
    <location>
        <begin position="12"/>
        <end position="34"/>
    </location>
</feature>
<dbReference type="Pfam" id="PF01478">
    <property type="entry name" value="Peptidase_A24"/>
    <property type="match status" value="1"/>
</dbReference>
<protein>
    <recommendedName>
        <fullName evidence="9">Prepilin leader peptidase/N-methyltransferase</fullName>
        <ecNumber evidence="9">2.1.1.-</ecNumber>
        <ecNumber evidence="9">3.4.23.43</ecNumber>
    </recommendedName>
</protein>
<evidence type="ECO:0000256" key="7">
    <source>
        <dbReference type="ARBA" id="ARBA00023136"/>
    </source>
</evidence>
<comment type="subcellular location">
    <subcellularLocation>
        <location evidence="1">Cell inner membrane</location>
        <topology evidence="1">Multi-pass membrane protein</topology>
    </subcellularLocation>
    <subcellularLocation>
        <location evidence="9">Cell membrane</location>
        <topology evidence="9">Multi-pass membrane protein</topology>
    </subcellularLocation>
</comment>
<evidence type="ECO:0000256" key="10">
    <source>
        <dbReference type="SAM" id="Phobius"/>
    </source>
</evidence>
<feature type="domain" description="Prepilin peptidase A24 N-terminal" evidence="12">
    <location>
        <begin position="20"/>
        <end position="125"/>
    </location>
</feature>
<keyword evidence="9" id="KW-0645">Protease</keyword>
<dbReference type="InterPro" id="IPR000045">
    <property type="entry name" value="Prepilin_IV_endopep_pep"/>
</dbReference>
<accession>A0ABS2BZL9</accession>
<dbReference type="PRINTS" id="PR00864">
    <property type="entry name" value="PREPILNPTASE"/>
</dbReference>
<dbReference type="EMBL" id="JACOPV010000009">
    <property type="protein sequence ID" value="MBM5459059.1"/>
    <property type="molecule type" value="Genomic_DNA"/>
</dbReference>
<comment type="similarity">
    <text evidence="2 8">Belongs to the peptidase A24 family.</text>
</comment>
<dbReference type="EC" id="2.1.1.-" evidence="9"/>
<keyword evidence="4" id="KW-0997">Cell inner membrane</keyword>
<evidence type="ECO:0000256" key="3">
    <source>
        <dbReference type="ARBA" id="ARBA00022475"/>
    </source>
</evidence>
<keyword evidence="7 10" id="KW-0472">Membrane</keyword>
<dbReference type="RefSeq" id="WP_203584967.1">
    <property type="nucleotide sequence ID" value="NZ_JACOPV010000009.1"/>
</dbReference>
<keyword evidence="6 10" id="KW-1133">Transmembrane helix</keyword>
<dbReference type="PANTHER" id="PTHR30487:SF0">
    <property type="entry name" value="PREPILIN LEADER PEPTIDASE_N-METHYLTRANSFERASE-RELATED"/>
    <property type="match status" value="1"/>
</dbReference>
<evidence type="ECO:0000259" key="11">
    <source>
        <dbReference type="Pfam" id="PF01478"/>
    </source>
</evidence>
<evidence type="ECO:0000313" key="14">
    <source>
        <dbReference type="Proteomes" id="UP000745663"/>
    </source>
</evidence>
<keyword evidence="9" id="KW-0378">Hydrolase</keyword>
<evidence type="ECO:0000256" key="6">
    <source>
        <dbReference type="ARBA" id="ARBA00022989"/>
    </source>
</evidence>
<feature type="transmembrane region" description="Helical" evidence="10">
    <location>
        <begin position="181"/>
        <end position="202"/>
    </location>
</feature>
<evidence type="ECO:0000256" key="2">
    <source>
        <dbReference type="ARBA" id="ARBA00005801"/>
    </source>
</evidence>
<dbReference type="InterPro" id="IPR010627">
    <property type="entry name" value="Prepilin_pept_A24_N"/>
</dbReference>
<organism evidence="13 14">
    <name type="scientific">Pseudomonas arcuscaelestis</name>
    <dbReference type="NCBI Taxonomy" id="2710591"/>
    <lineage>
        <taxon>Bacteria</taxon>
        <taxon>Pseudomonadati</taxon>
        <taxon>Pseudomonadota</taxon>
        <taxon>Gammaproteobacteria</taxon>
        <taxon>Pseudomonadales</taxon>
        <taxon>Pseudomonadaceae</taxon>
        <taxon>Pseudomonas</taxon>
    </lineage>
</organism>
<sequence>MATLELLKYYPVAFATIAGIVGLLVGSFLNVVVYRLPEMMKRAWLQDAREALELPLNDESTFNLAVPNSRCPCCGHAIRPWENIPVISWLVLRAKCSGCYSRISIRYPLVELSAAALTFATAWHFGFGLQAAFAIVMIWGAIALFLIDLDEMLLPDAIVMPGIWIGLTAAYLGVFTSLQDGFIGAVAGYLLLALPAGVFALLRGRQGMGNGDFKLMALFGAWLGWQALPIILLLSAVSGAIIGTIAVRARGTPYPFGPFIIVGGLMALFYEDELYALYSHVSGVNIGAIF</sequence>
<comment type="function">
    <text evidence="9">Plays an essential role in type IV pili and type II pseudopili formation by proteolytically removing the leader sequence from substrate proteins and subsequently monomethylating the alpha-amino group of the newly exposed N-terminal phenylalanine.</text>
</comment>
<keyword evidence="9" id="KW-0489">Methyltransferase</keyword>
<keyword evidence="9" id="KW-0808">Transferase</keyword>
<evidence type="ECO:0000256" key="5">
    <source>
        <dbReference type="ARBA" id="ARBA00022692"/>
    </source>
</evidence>
<feature type="transmembrane region" description="Helical" evidence="10">
    <location>
        <begin position="154"/>
        <end position="175"/>
    </location>
</feature>
<keyword evidence="14" id="KW-1185">Reference proteome</keyword>
<dbReference type="InterPro" id="IPR050882">
    <property type="entry name" value="Prepilin_peptidase/N-MTase"/>
</dbReference>
<keyword evidence="5 9" id="KW-0812">Transmembrane</keyword>
<comment type="catalytic activity">
    <reaction evidence="9">
        <text>Typically cleaves a -Gly-|-Phe- bond to release an N-terminal, basic peptide of 5-8 residues from type IV prepilin, and then N-methylates the new N-terminal amino group, the methyl donor being S-adenosyl-L-methionine.</text>
        <dbReference type="EC" id="3.4.23.43"/>
    </reaction>
</comment>
<keyword evidence="3" id="KW-1003">Cell membrane</keyword>
<feature type="transmembrane region" description="Helical" evidence="10">
    <location>
        <begin position="129"/>
        <end position="147"/>
    </location>
</feature>
<evidence type="ECO:0000259" key="12">
    <source>
        <dbReference type="Pfam" id="PF06750"/>
    </source>
</evidence>
<dbReference type="Gene3D" id="1.20.120.1220">
    <property type="match status" value="1"/>
</dbReference>
<evidence type="ECO:0000313" key="13">
    <source>
        <dbReference type="EMBL" id="MBM5459059.1"/>
    </source>
</evidence>
<gene>
    <name evidence="13" type="ORF">H8F21_15935</name>
</gene>
<evidence type="ECO:0000256" key="8">
    <source>
        <dbReference type="RuleBase" id="RU003793"/>
    </source>
</evidence>
<evidence type="ECO:0000256" key="4">
    <source>
        <dbReference type="ARBA" id="ARBA00022519"/>
    </source>
</evidence>
<dbReference type="EC" id="3.4.23.43" evidence="9"/>
<dbReference type="Proteomes" id="UP000745663">
    <property type="component" value="Unassembled WGS sequence"/>
</dbReference>
<dbReference type="PANTHER" id="PTHR30487">
    <property type="entry name" value="TYPE 4 PREPILIN-LIKE PROTEINS LEADER PEPTIDE-PROCESSING ENZYME"/>
    <property type="match status" value="1"/>
</dbReference>
<dbReference type="InterPro" id="IPR014032">
    <property type="entry name" value="Peptidase_A24A_bac"/>
</dbReference>
<keyword evidence="9" id="KW-0511">Multifunctional enzyme</keyword>
<dbReference type="Pfam" id="PF06750">
    <property type="entry name" value="A24_N_bact"/>
    <property type="match status" value="1"/>
</dbReference>
<evidence type="ECO:0000256" key="1">
    <source>
        <dbReference type="ARBA" id="ARBA00004429"/>
    </source>
</evidence>
<evidence type="ECO:0000256" key="9">
    <source>
        <dbReference type="RuleBase" id="RU003794"/>
    </source>
</evidence>
<feature type="transmembrane region" description="Helical" evidence="10">
    <location>
        <begin position="223"/>
        <end position="247"/>
    </location>
</feature>
<feature type="transmembrane region" description="Helical" evidence="10">
    <location>
        <begin position="253"/>
        <end position="270"/>
    </location>
</feature>
<reference evidence="13 14" key="1">
    <citation type="submission" date="2020-08" db="EMBL/GenBank/DDBJ databases">
        <title>Description of novel Pseudomonas species.</title>
        <authorList>
            <person name="Duman M."/>
            <person name="Mulet M."/>
            <person name="Altun S."/>
            <person name="Saticioglu I.B."/>
            <person name="Lalucat J."/>
            <person name="Garcia-Valdes E."/>
        </authorList>
    </citation>
    <scope>NUCLEOTIDE SEQUENCE [LARGE SCALE GENOMIC DNA]</scope>
    <source>
        <strain evidence="13 14">P66</strain>
    </source>
</reference>